<sequence length="345" mass="36114">MNSTRLILLAAVIGTWSVPGYRAFAQDIVTMPAVEKRVVTTFSAPARVQAASNTVLSAPTAGVISGLRVLPGETVRTGQAIAHLTGPTVSTDSARLAADLKSAQIRAAAATQAVAIEQQKLDEQLSTRDAVIHVRAELDTAHQQLVAAQSASRNYASLAVISAPEPGVVTAVNAADGQYASAGQALVTVVPTRGLYVVANLYGSNASSVAAGKKGVFLAEGANAPIDVVVERVSWSVTTPGQLEVWLNAVQGTALVPGTVGTVSLTTSDDKRLAIPSTALILDAGQWWVLVRDRSGSRRRQVIPGLSDGGWTSIRQGLAPGERVVTQDSYLLFHQDFATRYQQAD</sequence>
<dbReference type="Gene3D" id="2.40.30.170">
    <property type="match status" value="1"/>
</dbReference>
<comment type="similarity">
    <text evidence="1">Belongs to the membrane fusion protein (MFP) (TC 8.A.1) family.</text>
</comment>
<accession>A0ABM7TRH7</accession>
<evidence type="ECO:0000313" key="5">
    <source>
        <dbReference type="Proteomes" id="UP001319874"/>
    </source>
</evidence>
<keyword evidence="2" id="KW-0813">Transport</keyword>
<proteinExistence type="inferred from homology"/>
<protein>
    <submittedName>
        <fullName evidence="4">Lipoprotein</fullName>
    </submittedName>
</protein>
<evidence type="ECO:0000259" key="3">
    <source>
        <dbReference type="Pfam" id="PF25975"/>
    </source>
</evidence>
<evidence type="ECO:0000256" key="2">
    <source>
        <dbReference type="ARBA" id="ARBA00022448"/>
    </source>
</evidence>
<keyword evidence="4" id="KW-0449">Lipoprotein</keyword>
<dbReference type="Proteomes" id="UP001319874">
    <property type="component" value="Chromosome 2"/>
</dbReference>
<name>A0ABM7TRH7_9BURK</name>
<evidence type="ECO:0000313" key="4">
    <source>
        <dbReference type="EMBL" id="BCZ81747.1"/>
    </source>
</evidence>
<dbReference type="Gene3D" id="1.10.287.470">
    <property type="entry name" value="Helix hairpin bin"/>
    <property type="match status" value="1"/>
</dbReference>
<dbReference type="Gene3D" id="2.40.50.100">
    <property type="match status" value="1"/>
</dbReference>
<reference evidence="4 5" key="1">
    <citation type="journal article" date="2022" name="Front. Microbiol.">
        <title>Identification and characterization of a novel class of self-sufficient cytochrome P450 hydroxylase involved in cyclohexanecarboxylate degradation in Paraburkholderia terrae strain KU-64.</title>
        <authorList>
            <person name="Yamamoto T."/>
            <person name="Hasegawa Y."/>
            <person name="Iwaki H."/>
        </authorList>
    </citation>
    <scope>NUCLEOTIDE SEQUENCE [LARGE SCALE GENOMIC DNA]</scope>
    <source>
        <strain evidence="4 5">KU-64</strain>
    </source>
</reference>
<keyword evidence="5" id="KW-1185">Reference proteome</keyword>
<dbReference type="Pfam" id="PF25975">
    <property type="entry name" value="CzcB_C"/>
    <property type="match status" value="1"/>
</dbReference>
<dbReference type="Gene3D" id="2.40.420.20">
    <property type="match status" value="1"/>
</dbReference>
<dbReference type="PANTHER" id="PTHR30097">
    <property type="entry name" value="CATION EFFLUX SYSTEM PROTEIN CUSB"/>
    <property type="match status" value="1"/>
</dbReference>
<evidence type="ECO:0000256" key="1">
    <source>
        <dbReference type="ARBA" id="ARBA00009477"/>
    </source>
</evidence>
<organism evidence="4 5">
    <name type="scientific">Paraburkholderia terrae</name>
    <dbReference type="NCBI Taxonomy" id="311230"/>
    <lineage>
        <taxon>Bacteria</taxon>
        <taxon>Pseudomonadati</taxon>
        <taxon>Pseudomonadota</taxon>
        <taxon>Betaproteobacteria</taxon>
        <taxon>Burkholderiales</taxon>
        <taxon>Burkholderiaceae</taxon>
        <taxon>Paraburkholderia</taxon>
    </lineage>
</organism>
<dbReference type="SUPFAM" id="SSF111369">
    <property type="entry name" value="HlyD-like secretion proteins"/>
    <property type="match status" value="1"/>
</dbReference>
<feature type="domain" description="CzcB-like C-terminal circularly permuted SH3-like" evidence="3">
    <location>
        <begin position="273"/>
        <end position="332"/>
    </location>
</feature>
<dbReference type="EMBL" id="AP024956">
    <property type="protein sequence ID" value="BCZ81747.1"/>
    <property type="molecule type" value="Genomic_DNA"/>
</dbReference>
<dbReference type="InterPro" id="IPR058649">
    <property type="entry name" value="CzcB_C"/>
</dbReference>
<dbReference type="PANTHER" id="PTHR30097:SF4">
    <property type="entry name" value="SLR6042 PROTEIN"/>
    <property type="match status" value="1"/>
</dbReference>
<dbReference type="InterPro" id="IPR051909">
    <property type="entry name" value="MFP_Cation_Efflux"/>
</dbReference>
<gene>
    <name evidence="4" type="ORF">PTKU64_54220</name>
</gene>
<dbReference type="RefSeq" id="WP_229514053.1">
    <property type="nucleotide sequence ID" value="NZ_AP024956.1"/>
</dbReference>
<dbReference type="NCBIfam" id="TIGR01730">
    <property type="entry name" value="RND_mfp"/>
    <property type="match status" value="1"/>
</dbReference>
<dbReference type="InterPro" id="IPR006143">
    <property type="entry name" value="RND_pump_MFP"/>
</dbReference>